<evidence type="ECO:0000313" key="3">
    <source>
        <dbReference type="Proteomes" id="UP000033647"/>
    </source>
</evidence>
<reference evidence="2 3" key="1">
    <citation type="submission" date="2015-03" db="EMBL/GenBank/DDBJ databases">
        <title>RNA-seq based gene annotation and comparative genomics of four Zymoseptoria species reveal species-specific pathogenicity related genes and transposable element activity.</title>
        <authorList>
            <person name="Grandaubert J."/>
            <person name="Bhattacharyya A."/>
            <person name="Stukenbrock E.H."/>
        </authorList>
    </citation>
    <scope>NUCLEOTIDE SEQUENCE [LARGE SCALE GENOMIC DNA]</scope>
    <source>
        <strain evidence="2 3">Zb18110</strain>
    </source>
</reference>
<sequence>MNFFTTTLIALFAAGALAAPAELEARADCGVILPACNGGNIVGKTDCRCNGQVAPCDLWQCPGNTNNVMACGQEGTGCVWL</sequence>
<protein>
    <recommendedName>
        <fullName evidence="4">Signal peptide-containing protein</fullName>
    </recommendedName>
</protein>
<accession>A0A0F4GHY8</accession>
<evidence type="ECO:0008006" key="4">
    <source>
        <dbReference type="Google" id="ProtNLM"/>
    </source>
</evidence>
<feature type="signal peptide" evidence="1">
    <location>
        <begin position="1"/>
        <end position="18"/>
    </location>
</feature>
<dbReference type="Proteomes" id="UP000033647">
    <property type="component" value="Unassembled WGS sequence"/>
</dbReference>
<organism evidence="2 3">
    <name type="scientific">Zymoseptoria brevis</name>
    <dbReference type="NCBI Taxonomy" id="1047168"/>
    <lineage>
        <taxon>Eukaryota</taxon>
        <taxon>Fungi</taxon>
        <taxon>Dikarya</taxon>
        <taxon>Ascomycota</taxon>
        <taxon>Pezizomycotina</taxon>
        <taxon>Dothideomycetes</taxon>
        <taxon>Dothideomycetidae</taxon>
        <taxon>Mycosphaerellales</taxon>
        <taxon>Mycosphaerellaceae</taxon>
        <taxon>Zymoseptoria</taxon>
    </lineage>
</organism>
<dbReference type="EMBL" id="LAFY01000601">
    <property type="protein sequence ID" value="KJX96647.1"/>
    <property type="molecule type" value="Genomic_DNA"/>
</dbReference>
<gene>
    <name evidence="2" type="ORF">TI39_contig609g00005</name>
</gene>
<dbReference type="OrthoDB" id="5198893at2759"/>
<name>A0A0F4GHY8_9PEZI</name>
<feature type="chain" id="PRO_5002468501" description="Signal peptide-containing protein" evidence="1">
    <location>
        <begin position="19"/>
        <end position="81"/>
    </location>
</feature>
<comment type="caution">
    <text evidence="2">The sequence shown here is derived from an EMBL/GenBank/DDBJ whole genome shotgun (WGS) entry which is preliminary data.</text>
</comment>
<proteinExistence type="predicted"/>
<keyword evidence="3" id="KW-1185">Reference proteome</keyword>
<evidence type="ECO:0000313" key="2">
    <source>
        <dbReference type="EMBL" id="KJX96647.1"/>
    </source>
</evidence>
<keyword evidence="1" id="KW-0732">Signal</keyword>
<evidence type="ECO:0000256" key="1">
    <source>
        <dbReference type="SAM" id="SignalP"/>
    </source>
</evidence>
<dbReference type="AlphaFoldDB" id="A0A0F4GHY8"/>